<accession>A0ABT5KSM2</accession>
<proteinExistence type="predicted"/>
<evidence type="ECO:0000313" key="2">
    <source>
        <dbReference type="EMBL" id="MDC8784777.1"/>
    </source>
</evidence>
<dbReference type="Proteomes" id="UP001219862">
    <property type="component" value="Unassembled WGS sequence"/>
</dbReference>
<protein>
    <submittedName>
        <fullName evidence="2">Thioredoxin family protein</fullName>
    </submittedName>
</protein>
<evidence type="ECO:0000259" key="1">
    <source>
        <dbReference type="PROSITE" id="PS51352"/>
    </source>
</evidence>
<dbReference type="RefSeq" id="WP_273595892.1">
    <property type="nucleotide sequence ID" value="NZ_JAQQXS010000004.1"/>
</dbReference>
<dbReference type="Gene3D" id="3.40.30.10">
    <property type="entry name" value="Glutaredoxin"/>
    <property type="match status" value="1"/>
</dbReference>
<dbReference type="PROSITE" id="PS51352">
    <property type="entry name" value="THIOREDOXIN_2"/>
    <property type="match status" value="1"/>
</dbReference>
<dbReference type="Pfam" id="PF13899">
    <property type="entry name" value="Thioredoxin_7"/>
    <property type="match status" value="1"/>
</dbReference>
<dbReference type="InterPro" id="IPR013766">
    <property type="entry name" value="Thioredoxin_domain"/>
</dbReference>
<dbReference type="EMBL" id="JAQQXS010000004">
    <property type="protein sequence ID" value="MDC8784777.1"/>
    <property type="molecule type" value="Genomic_DNA"/>
</dbReference>
<keyword evidence="3" id="KW-1185">Reference proteome</keyword>
<reference evidence="2 3" key="1">
    <citation type="submission" date="2022-10" db="EMBL/GenBank/DDBJ databases">
        <title>paucibacter sp. hw8 Genome sequencing.</title>
        <authorList>
            <person name="Park S."/>
        </authorList>
    </citation>
    <scope>NUCLEOTIDE SEQUENCE [LARGE SCALE GENOMIC DNA]</scope>
    <source>
        <strain evidence="3">hw8</strain>
    </source>
</reference>
<organism evidence="2 3">
    <name type="scientific">Roseateles koreensis</name>
    <dbReference type="NCBI Taxonomy" id="2987526"/>
    <lineage>
        <taxon>Bacteria</taxon>
        <taxon>Pseudomonadati</taxon>
        <taxon>Pseudomonadota</taxon>
        <taxon>Betaproteobacteria</taxon>
        <taxon>Burkholderiales</taxon>
        <taxon>Sphaerotilaceae</taxon>
        <taxon>Roseateles</taxon>
    </lineage>
</organism>
<comment type="caution">
    <text evidence="2">The sequence shown here is derived from an EMBL/GenBank/DDBJ whole genome shotgun (WGS) entry which is preliminary data.</text>
</comment>
<name>A0ABT5KSM2_9BURK</name>
<feature type="domain" description="Thioredoxin" evidence="1">
    <location>
        <begin position="41"/>
        <end position="178"/>
    </location>
</feature>
<dbReference type="InterPro" id="IPR036249">
    <property type="entry name" value="Thioredoxin-like_sf"/>
</dbReference>
<dbReference type="CDD" id="cd02947">
    <property type="entry name" value="TRX_family"/>
    <property type="match status" value="1"/>
</dbReference>
<evidence type="ECO:0000313" key="3">
    <source>
        <dbReference type="Proteomes" id="UP001219862"/>
    </source>
</evidence>
<dbReference type="SUPFAM" id="SSF52833">
    <property type="entry name" value="Thioredoxin-like"/>
    <property type="match status" value="1"/>
</dbReference>
<gene>
    <name evidence="2" type="ORF">PRZ01_06190</name>
</gene>
<sequence>MQKKIACSCSTLGGERRTAWLGAAVLAVATWGAQVHPAQAQVSGAAASPKAVYNEQADARSELNQALAAANAQKKNVLVVFGANWCSDCRALDRKMNEGNLAAPVSRRWVVVKVDVGRFNHNVDLAQQMGVSLKKGIPAVAVLGRDGDVLKATNGGELADARNMGDDAVLRVLEGLHATQ</sequence>